<sequence length="256" mass="27182">MEQTLSHHGKLRGPAASRERPFLALLNAALLLVLITSVVTSQLFLSSAARVMHLGPMLNLTAQNRSGTPKLSGNAADDAMAMVVLRGVPAVYGSELNVSFDQVEASMNTLKAFDPTYGARPINLVDAALQRYIAIGLKIACEYCCGAKTLVNTDGRAACGCAHSQAMRGLLAYLIQNHGSEYSDDELLQAMARWKGMFFPRQMIAKLSANLTGQSAFTPDTAALVLNVKLPRYGGTAAAAPSPTQVQNLPNMVGGC</sequence>
<evidence type="ECO:0000313" key="3">
    <source>
        <dbReference type="Proteomes" id="UP000177310"/>
    </source>
</evidence>
<feature type="transmembrane region" description="Helical" evidence="1">
    <location>
        <begin position="21"/>
        <end position="45"/>
    </location>
</feature>
<evidence type="ECO:0000313" key="2">
    <source>
        <dbReference type="EMBL" id="OGY52040.1"/>
    </source>
</evidence>
<reference evidence="2 3" key="1">
    <citation type="journal article" date="2016" name="Nat. Commun.">
        <title>Thousands of microbial genomes shed light on interconnected biogeochemical processes in an aquifer system.</title>
        <authorList>
            <person name="Anantharaman K."/>
            <person name="Brown C.T."/>
            <person name="Hug L.A."/>
            <person name="Sharon I."/>
            <person name="Castelle C.J."/>
            <person name="Probst A.J."/>
            <person name="Thomas B.C."/>
            <person name="Singh A."/>
            <person name="Wilkins M.J."/>
            <person name="Karaoz U."/>
            <person name="Brodie E.L."/>
            <person name="Williams K.H."/>
            <person name="Hubbard S.S."/>
            <person name="Banfield J.F."/>
        </authorList>
    </citation>
    <scope>NUCLEOTIDE SEQUENCE [LARGE SCALE GENOMIC DNA]</scope>
</reference>
<accession>A0A1G1YK47</accession>
<keyword evidence="1" id="KW-0472">Membrane</keyword>
<comment type="caution">
    <text evidence="2">The sequence shown here is derived from an EMBL/GenBank/DDBJ whole genome shotgun (WGS) entry which is preliminary data.</text>
</comment>
<keyword evidence="1" id="KW-1133">Transmembrane helix</keyword>
<evidence type="ECO:0000256" key="1">
    <source>
        <dbReference type="SAM" id="Phobius"/>
    </source>
</evidence>
<proteinExistence type="predicted"/>
<gene>
    <name evidence="2" type="ORF">A3J59_03945</name>
</gene>
<dbReference type="Proteomes" id="UP000177310">
    <property type="component" value="Unassembled WGS sequence"/>
</dbReference>
<protein>
    <submittedName>
        <fullName evidence="2">Uncharacterized protein</fullName>
    </submittedName>
</protein>
<organism evidence="2 3">
    <name type="scientific">Candidatus Buchananbacteria bacterium RIFCSPHIGHO2_02_FULL_56_16</name>
    <dbReference type="NCBI Taxonomy" id="1797542"/>
    <lineage>
        <taxon>Bacteria</taxon>
        <taxon>Candidatus Buchananiibacteriota</taxon>
    </lineage>
</organism>
<keyword evidence="1" id="KW-0812">Transmembrane</keyword>
<name>A0A1G1YK47_9BACT</name>
<dbReference type="AlphaFoldDB" id="A0A1G1YK47"/>
<dbReference type="EMBL" id="MHIL01000010">
    <property type="protein sequence ID" value="OGY52040.1"/>
    <property type="molecule type" value="Genomic_DNA"/>
</dbReference>
<dbReference type="STRING" id="1797542.A3J59_03945"/>